<feature type="transmembrane region" description="Helical" evidence="8">
    <location>
        <begin position="519"/>
        <end position="538"/>
    </location>
</feature>
<comment type="subcellular location">
    <subcellularLocation>
        <location evidence="1">Cell membrane</location>
        <topology evidence="1">Multi-pass membrane protein</topology>
    </subcellularLocation>
    <subcellularLocation>
        <location evidence="7">Membrane</location>
        <topology evidence="7">Multi-pass membrane protein</topology>
    </subcellularLocation>
</comment>
<feature type="transmembrane region" description="Helical" evidence="8">
    <location>
        <begin position="351"/>
        <end position="374"/>
    </location>
</feature>
<dbReference type="PANTHER" id="PTHR42703">
    <property type="entry name" value="NADH DEHYDROGENASE"/>
    <property type="match status" value="1"/>
</dbReference>
<keyword evidence="4 7" id="KW-0812">Transmembrane</keyword>
<sequence length="539" mass="55628">MTEFLLAATLAAPLALLAACFVKDWRPRALAWQFLAPAPGLAAGLLGLRGAPVSLDLPWLGVTLRLDPPGALLLVFAALLWIVVGAALRRDKASDERFGISWLLTMTGSLGVFVAGDLVSFYLLYALVSIPAFGLFAFSDDPEKKRAGAIYMAFALFGEALLLLAFALLAAGEPHGSARIADITAALPSSPYRDAVGVLIVAGFGMKMGLIPFNGWMPLNYGAAPIPVAAVLSGAGVKAGVIGLIRFLPLGAPMAGMGEALATLGFLSAFYGVAVGLTQHNPKTILAYSSISQMGVVAAALGLGLAAGAPSAAGDMAFYGANHLLVKAALFLTIGALAARQKSGTEPLSGWPLALAGALALSLAGLPFTGGALAKLASKAQFVTGWPAFLAALSSIGSAILMTHFVTRLASPTPEGARDTAQETPAALVRFWPALGLGALLLPWFFAAHPGEALKLDKIWDGLWPVATGVALAFGFQRSGLSAPQIPAGDSIGLYERAFARFVALGPDFEWLDARLRQWPAAGASLLLIVLALLAAALR</sequence>
<protein>
    <recommendedName>
        <fullName evidence="9">NADH:quinone oxidoreductase/Mrp antiporter transmembrane domain-containing protein</fullName>
    </recommendedName>
</protein>
<feature type="domain" description="NADH:quinone oxidoreductase/Mrp antiporter transmembrane" evidence="9">
    <location>
        <begin position="115"/>
        <end position="399"/>
    </location>
</feature>
<evidence type="ECO:0000256" key="4">
    <source>
        <dbReference type="ARBA" id="ARBA00022692"/>
    </source>
</evidence>
<evidence type="ECO:0000256" key="8">
    <source>
        <dbReference type="SAM" id="Phobius"/>
    </source>
</evidence>
<feature type="transmembrane region" description="Helical" evidence="8">
    <location>
        <begin position="285"/>
        <end position="307"/>
    </location>
</feature>
<feature type="transmembrane region" description="Helical" evidence="8">
    <location>
        <begin position="260"/>
        <end position="278"/>
    </location>
</feature>
<feature type="transmembrane region" description="Helical" evidence="8">
    <location>
        <begin position="150"/>
        <end position="171"/>
    </location>
</feature>
<evidence type="ECO:0000313" key="11">
    <source>
        <dbReference type="Proteomes" id="UP001139104"/>
    </source>
</evidence>
<evidence type="ECO:0000256" key="5">
    <source>
        <dbReference type="ARBA" id="ARBA00022989"/>
    </source>
</evidence>
<evidence type="ECO:0000256" key="2">
    <source>
        <dbReference type="ARBA" id="ARBA00005346"/>
    </source>
</evidence>
<dbReference type="InterPro" id="IPR050586">
    <property type="entry name" value="CPA3_Na-H_Antiporter_D"/>
</dbReference>
<feature type="transmembrane region" description="Helical" evidence="8">
    <location>
        <begin position="195"/>
        <end position="216"/>
    </location>
</feature>
<dbReference type="Proteomes" id="UP001139104">
    <property type="component" value="Unassembled WGS sequence"/>
</dbReference>
<feature type="transmembrane region" description="Helical" evidence="8">
    <location>
        <begin position="228"/>
        <end position="248"/>
    </location>
</feature>
<proteinExistence type="inferred from homology"/>
<gene>
    <name evidence="10" type="ORF">K2U94_11490</name>
</gene>
<feature type="transmembrane region" description="Helical" evidence="8">
    <location>
        <begin position="70"/>
        <end position="88"/>
    </location>
</feature>
<accession>A0ABS9Z708</accession>
<reference evidence="10" key="1">
    <citation type="journal article" date="2022" name="ISME J.">
        <title>Identification of active gaseous-alkane degraders at natural gas seeps.</title>
        <authorList>
            <person name="Farhan Ul Haque M."/>
            <person name="Hernandez M."/>
            <person name="Crombie A.T."/>
            <person name="Murrell J.C."/>
        </authorList>
    </citation>
    <scope>NUCLEOTIDE SEQUENCE</scope>
    <source>
        <strain evidence="10">PC2</strain>
    </source>
</reference>
<evidence type="ECO:0000259" key="9">
    <source>
        <dbReference type="Pfam" id="PF00361"/>
    </source>
</evidence>
<evidence type="ECO:0000256" key="3">
    <source>
        <dbReference type="ARBA" id="ARBA00022475"/>
    </source>
</evidence>
<feature type="transmembrane region" description="Helical" evidence="8">
    <location>
        <begin position="100"/>
        <end position="116"/>
    </location>
</feature>
<dbReference type="EMBL" id="JAIVFP010000001">
    <property type="protein sequence ID" value="MCI4683382.1"/>
    <property type="molecule type" value="Genomic_DNA"/>
</dbReference>
<organism evidence="10 11">
    <name type="scientific">Candidatus Rhodoblastus alkanivorans</name>
    <dbReference type="NCBI Taxonomy" id="2954117"/>
    <lineage>
        <taxon>Bacteria</taxon>
        <taxon>Pseudomonadati</taxon>
        <taxon>Pseudomonadota</taxon>
        <taxon>Alphaproteobacteria</taxon>
        <taxon>Hyphomicrobiales</taxon>
        <taxon>Rhodoblastaceae</taxon>
        <taxon>Rhodoblastus</taxon>
    </lineage>
</organism>
<evidence type="ECO:0000313" key="10">
    <source>
        <dbReference type="EMBL" id="MCI4683382.1"/>
    </source>
</evidence>
<dbReference type="Pfam" id="PF00361">
    <property type="entry name" value="Proton_antipo_M"/>
    <property type="match status" value="1"/>
</dbReference>
<evidence type="ECO:0000256" key="7">
    <source>
        <dbReference type="RuleBase" id="RU000320"/>
    </source>
</evidence>
<evidence type="ECO:0000256" key="6">
    <source>
        <dbReference type="ARBA" id="ARBA00023136"/>
    </source>
</evidence>
<keyword evidence="5 8" id="KW-1133">Transmembrane helix</keyword>
<comment type="caution">
    <text evidence="10">The sequence shown here is derived from an EMBL/GenBank/DDBJ whole genome shotgun (WGS) entry which is preliminary data.</text>
</comment>
<keyword evidence="3" id="KW-1003">Cell membrane</keyword>
<name>A0ABS9Z708_9HYPH</name>
<feature type="transmembrane region" description="Helical" evidence="8">
    <location>
        <begin position="427"/>
        <end position="446"/>
    </location>
</feature>
<feature type="transmembrane region" description="Helical" evidence="8">
    <location>
        <begin position="319"/>
        <end position="339"/>
    </location>
</feature>
<dbReference type="PANTHER" id="PTHR42703:SF1">
    <property type="entry name" value="NA(+)_H(+) ANTIPORTER SUBUNIT D1"/>
    <property type="match status" value="1"/>
</dbReference>
<evidence type="ECO:0000256" key="1">
    <source>
        <dbReference type="ARBA" id="ARBA00004651"/>
    </source>
</evidence>
<comment type="similarity">
    <text evidence="2">Belongs to the CPA3 antiporters (TC 2.A.63) subunit D family.</text>
</comment>
<feature type="transmembrane region" description="Helical" evidence="8">
    <location>
        <begin position="386"/>
        <end position="406"/>
    </location>
</feature>
<feature type="transmembrane region" description="Helical" evidence="8">
    <location>
        <begin position="122"/>
        <end position="138"/>
    </location>
</feature>
<dbReference type="InterPro" id="IPR001750">
    <property type="entry name" value="ND/Mrp_TM"/>
</dbReference>
<keyword evidence="6 8" id="KW-0472">Membrane</keyword>
<keyword evidence="11" id="KW-1185">Reference proteome</keyword>
<dbReference type="RefSeq" id="WP_243067339.1">
    <property type="nucleotide sequence ID" value="NZ_JAIVFK010000038.1"/>
</dbReference>